<sequence length="187" mass="21178">MEQIAPWLFGPLGIVLGWWLNQRTLRGSADRQAKEAEEAAARQRVVDTVTLGRDTAGMIRSLLHGIHLKQQYRQAPQGFSEAISEFNRTRDRFRNAVLALRIQGPSWSVEGADRLDVKISLLAELAMIMQKDITAEHMESVNSELPELERLLRDYVATVSQHYNADSSTLPVQPDFEKEGRWQPPDG</sequence>
<dbReference type="PATRIC" id="fig|2041.4.peg.2089"/>
<evidence type="ECO:0000313" key="2">
    <source>
        <dbReference type="EMBL" id="ALX05012.1"/>
    </source>
</evidence>
<dbReference type="Proteomes" id="UP000067689">
    <property type="component" value="Chromosome"/>
</dbReference>
<feature type="region of interest" description="Disordered" evidence="1">
    <location>
        <begin position="166"/>
        <end position="187"/>
    </location>
</feature>
<dbReference type="KEGG" id="aer:AERYTH_10015"/>
<keyword evidence="3" id="KW-1185">Reference proteome</keyword>
<proteinExistence type="predicted"/>
<evidence type="ECO:0000313" key="3">
    <source>
        <dbReference type="Proteomes" id="UP000067689"/>
    </source>
</evidence>
<evidence type="ECO:0000256" key="1">
    <source>
        <dbReference type="SAM" id="MobiDB-lite"/>
    </source>
</evidence>
<dbReference type="EMBL" id="CP011502">
    <property type="protein sequence ID" value="ALX05012.1"/>
    <property type="molecule type" value="Genomic_DNA"/>
</dbReference>
<dbReference type="AlphaFoldDB" id="A0A0U4BB61"/>
<reference evidence="2 3" key="1">
    <citation type="journal article" date="1991" name="Int. J. Syst. Bacteriol.">
        <title>Description of the erythromycin-producing bacterium Arthrobacter sp. strain NRRL B-3381 as Aeromicrobium erythreum gen. nov., sp. nov.</title>
        <authorList>
            <person name="Miller E.S."/>
            <person name="Woese C.R."/>
            <person name="Brenner S."/>
        </authorList>
    </citation>
    <scope>NUCLEOTIDE SEQUENCE [LARGE SCALE GENOMIC DNA]</scope>
    <source>
        <strain evidence="2 3">AR18</strain>
    </source>
</reference>
<organism evidence="2 3">
    <name type="scientific">Aeromicrobium erythreum</name>
    <dbReference type="NCBI Taxonomy" id="2041"/>
    <lineage>
        <taxon>Bacteria</taxon>
        <taxon>Bacillati</taxon>
        <taxon>Actinomycetota</taxon>
        <taxon>Actinomycetes</taxon>
        <taxon>Propionibacteriales</taxon>
        <taxon>Nocardioidaceae</taxon>
        <taxon>Aeromicrobium</taxon>
    </lineage>
</organism>
<name>A0A0U4BB61_9ACTN</name>
<protein>
    <submittedName>
        <fullName evidence="2">Uncharacterized protein</fullName>
    </submittedName>
</protein>
<dbReference type="RefSeq" id="WP_067857997.1">
    <property type="nucleotide sequence ID" value="NZ_CP011502.1"/>
</dbReference>
<accession>A0A0U4BB61</accession>
<gene>
    <name evidence="2" type="ORF">AERYTH_10015</name>
</gene>